<keyword evidence="2" id="KW-1003">Cell membrane</keyword>
<organism evidence="6 7">
    <name type="scientific">Candidatus Magasanikbacteria bacterium CG11_big_fil_rev_8_21_14_0_20_39_34</name>
    <dbReference type="NCBI Taxonomy" id="1974653"/>
    <lineage>
        <taxon>Bacteria</taxon>
        <taxon>Candidatus Magasanikiibacteriota</taxon>
    </lineage>
</organism>
<sequence>SGGIFYAAVQRTPTPGGAINDDYLIYAFDIDLSTSGHVVNWWGIPVAPNTPTSDISDLYFSKDTGTLYVLYDGANRLIEMDLSGNVIQDYSNVPVADQEGVVIVTHHPSLSADIYLASDSGKLIGWYSGFAVRYYDADKDGVDHFVDCNDADPSISQEQTFYQDLDGDGLGSSVSALFCQNTPPTGYVDNSDDLDDSTPYKPEVTGDLNLLHDGNFEEGGMSSWKEYGTPLIAEKFLETEKSTGNSQVVHLVTKAGAGIQQLHIPVTAGHTYELSYEVRVVQGALYTRLGAGDSNHDFENVQQVAKLSSTYRVQSRRFVAPTTNDFRLVMATRGEADVYIDNVSIIEVDPNNLLLDADFEAESPWTWKKYALDQREKVTDDIIFGNKSMHLSTPLATATGVQQTGLSVSKGKKYRLRVFYKVNSGRLNIRLGDRNSNSDFLSGDPIFFDLIQDSFKFNTRGEWKLYTRDFVPKEDSNDFRLVLNLKNGEAWLDDVSIVELH</sequence>
<keyword evidence="3" id="KW-0378">Hydrolase</keyword>
<feature type="domain" description="CBM-cenC" evidence="5">
    <location>
        <begin position="351"/>
        <end position="485"/>
    </location>
</feature>
<evidence type="ECO:0000256" key="4">
    <source>
        <dbReference type="ARBA" id="ARBA00023136"/>
    </source>
</evidence>
<evidence type="ECO:0000313" key="7">
    <source>
        <dbReference type="Proteomes" id="UP000229600"/>
    </source>
</evidence>
<dbReference type="InterPro" id="IPR003305">
    <property type="entry name" value="CenC_carb-bd"/>
</dbReference>
<dbReference type="Pfam" id="PF06977">
    <property type="entry name" value="SdiA-regulated"/>
    <property type="match status" value="1"/>
</dbReference>
<dbReference type="GO" id="GO:0005886">
    <property type="term" value="C:plasma membrane"/>
    <property type="evidence" value="ECO:0007669"/>
    <property type="project" value="UniProtKB-SubCell"/>
</dbReference>
<comment type="subcellular location">
    <subcellularLocation>
        <location evidence="1">Cell membrane</location>
    </subcellularLocation>
</comment>
<name>A0A2H0N593_9BACT</name>
<dbReference type="EMBL" id="PCWN01000007">
    <property type="protein sequence ID" value="PIR04067.1"/>
    <property type="molecule type" value="Genomic_DNA"/>
</dbReference>
<feature type="non-terminal residue" evidence="6">
    <location>
        <position position="1"/>
    </location>
</feature>
<dbReference type="GO" id="GO:0016798">
    <property type="term" value="F:hydrolase activity, acting on glycosyl bonds"/>
    <property type="evidence" value="ECO:0007669"/>
    <property type="project" value="InterPro"/>
</dbReference>
<reference evidence="6 7" key="1">
    <citation type="submission" date="2017-09" db="EMBL/GenBank/DDBJ databases">
        <title>Depth-based differentiation of microbial function through sediment-hosted aquifers and enrichment of novel symbionts in the deep terrestrial subsurface.</title>
        <authorList>
            <person name="Probst A.J."/>
            <person name="Ladd B."/>
            <person name="Jarett J.K."/>
            <person name="Geller-Mcgrath D.E."/>
            <person name="Sieber C.M."/>
            <person name="Emerson J.B."/>
            <person name="Anantharaman K."/>
            <person name="Thomas B.C."/>
            <person name="Malmstrom R."/>
            <person name="Stieglmeier M."/>
            <person name="Klingl A."/>
            <person name="Woyke T."/>
            <person name="Ryan C.M."/>
            <person name="Banfield J.F."/>
        </authorList>
    </citation>
    <scope>NUCLEOTIDE SEQUENCE [LARGE SCALE GENOMIC DNA]</scope>
    <source>
        <strain evidence="6">CG11_big_fil_rev_8_21_14_0_20_39_34</strain>
    </source>
</reference>
<evidence type="ECO:0000259" key="5">
    <source>
        <dbReference type="Pfam" id="PF02018"/>
    </source>
</evidence>
<accession>A0A2H0N593</accession>
<gene>
    <name evidence="6" type="ORF">COV59_02695</name>
</gene>
<dbReference type="Gene3D" id="2.60.120.260">
    <property type="entry name" value="Galactose-binding domain-like"/>
    <property type="match status" value="2"/>
</dbReference>
<proteinExistence type="predicted"/>
<dbReference type="SUPFAM" id="SSF49785">
    <property type="entry name" value="Galactose-binding domain-like"/>
    <property type="match status" value="2"/>
</dbReference>
<feature type="domain" description="CBM-cenC" evidence="5">
    <location>
        <begin position="209"/>
        <end position="324"/>
    </location>
</feature>
<evidence type="ECO:0000256" key="2">
    <source>
        <dbReference type="ARBA" id="ARBA00022475"/>
    </source>
</evidence>
<dbReference type="AlphaFoldDB" id="A0A2H0N593"/>
<comment type="caution">
    <text evidence="6">The sequence shown here is derived from an EMBL/GenBank/DDBJ whole genome shotgun (WGS) entry which is preliminary data.</text>
</comment>
<keyword evidence="4" id="KW-0472">Membrane</keyword>
<evidence type="ECO:0000256" key="3">
    <source>
        <dbReference type="ARBA" id="ARBA00022801"/>
    </source>
</evidence>
<dbReference type="Pfam" id="PF02018">
    <property type="entry name" value="CBM_4_9"/>
    <property type="match status" value="2"/>
</dbReference>
<dbReference type="Proteomes" id="UP000229600">
    <property type="component" value="Unassembled WGS sequence"/>
</dbReference>
<evidence type="ECO:0000313" key="6">
    <source>
        <dbReference type="EMBL" id="PIR04067.1"/>
    </source>
</evidence>
<dbReference type="SUPFAM" id="SSF50956">
    <property type="entry name" value="Thermostable phytase (3-phytase)"/>
    <property type="match status" value="1"/>
</dbReference>
<evidence type="ECO:0000256" key="1">
    <source>
        <dbReference type="ARBA" id="ARBA00004236"/>
    </source>
</evidence>
<protein>
    <recommendedName>
        <fullName evidence="5">CBM-cenC domain-containing protein</fullName>
    </recommendedName>
</protein>
<dbReference type="InterPro" id="IPR009722">
    <property type="entry name" value="YjiK/CarP"/>
</dbReference>
<dbReference type="InterPro" id="IPR008979">
    <property type="entry name" value="Galactose-bd-like_sf"/>
</dbReference>